<accession>A0A1G7PCG7</accession>
<name>A0A1G7PCG7_9EURY</name>
<proteinExistence type="predicted"/>
<dbReference type="Proteomes" id="UP000199076">
    <property type="component" value="Unassembled WGS sequence"/>
</dbReference>
<dbReference type="InterPro" id="IPR055755">
    <property type="entry name" value="DUF7331"/>
</dbReference>
<evidence type="ECO:0000313" key="2">
    <source>
        <dbReference type="EMBL" id="SDF83985.1"/>
    </source>
</evidence>
<dbReference type="STRING" id="660518.SAMN05216218_11065"/>
<dbReference type="RefSeq" id="WP_077205259.1">
    <property type="nucleotide sequence ID" value="NZ_FNBK01000010.1"/>
</dbReference>
<gene>
    <name evidence="2" type="ORF">SAMN05216218_11065</name>
</gene>
<sequence>MTDRANGSRSELDSAETGPDGPEVETIEAYETDDGVVLYDAQNPLAWVQSSAATTLEDAV</sequence>
<organism evidence="2 3">
    <name type="scientific">Halorientalis regularis</name>
    <dbReference type="NCBI Taxonomy" id="660518"/>
    <lineage>
        <taxon>Archaea</taxon>
        <taxon>Methanobacteriati</taxon>
        <taxon>Methanobacteriota</taxon>
        <taxon>Stenosarchaea group</taxon>
        <taxon>Halobacteria</taxon>
        <taxon>Halobacteriales</taxon>
        <taxon>Haloarculaceae</taxon>
        <taxon>Halorientalis</taxon>
    </lineage>
</organism>
<dbReference type="EMBL" id="FNBK01000010">
    <property type="protein sequence ID" value="SDF83985.1"/>
    <property type="molecule type" value="Genomic_DNA"/>
</dbReference>
<dbReference type="Pfam" id="PF24018">
    <property type="entry name" value="DUF7331"/>
    <property type="match status" value="1"/>
</dbReference>
<keyword evidence="3" id="KW-1185">Reference proteome</keyword>
<reference evidence="3" key="1">
    <citation type="submission" date="2016-10" db="EMBL/GenBank/DDBJ databases">
        <authorList>
            <person name="Varghese N."/>
            <person name="Submissions S."/>
        </authorList>
    </citation>
    <scope>NUCLEOTIDE SEQUENCE [LARGE SCALE GENOMIC DNA]</scope>
    <source>
        <strain evidence="3">IBRC-M 10760</strain>
    </source>
</reference>
<dbReference type="AlphaFoldDB" id="A0A1G7PCG7"/>
<protein>
    <submittedName>
        <fullName evidence="2">Uncharacterized protein</fullName>
    </submittedName>
</protein>
<dbReference type="GeneID" id="30958682"/>
<evidence type="ECO:0000256" key="1">
    <source>
        <dbReference type="SAM" id="MobiDB-lite"/>
    </source>
</evidence>
<feature type="region of interest" description="Disordered" evidence="1">
    <location>
        <begin position="1"/>
        <end position="24"/>
    </location>
</feature>
<dbReference type="OrthoDB" id="198267at2157"/>
<evidence type="ECO:0000313" key="3">
    <source>
        <dbReference type="Proteomes" id="UP000199076"/>
    </source>
</evidence>